<protein>
    <recommendedName>
        <fullName evidence="5">DUF5666 domain-containing protein</fullName>
    </recommendedName>
</protein>
<name>A0A5R8KK58_9BACT</name>
<reference evidence="3 4" key="1">
    <citation type="submission" date="2019-05" db="EMBL/GenBank/DDBJ databases">
        <title>Verrucobacter flavum gen. nov., sp. nov. a new member of the family Verrucomicrobiaceae.</title>
        <authorList>
            <person name="Szuroczki S."/>
            <person name="Abbaszade G."/>
            <person name="Szabo A."/>
            <person name="Felfoldi T."/>
            <person name="Schumann P."/>
            <person name="Boka K."/>
            <person name="Keki Z."/>
            <person name="Toumi M."/>
            <person name="Toth E."/>
        </authorList>
    </citation>
    <scope>NUCLEOTIDE SEQUENCE [LARGE SCALE GENOMIC DNA]</scope>
    <source>
        <strain evidence="3 4">MG-N-17</strain>
    </source>
</reference>
<dbReference type="EMBL" id="VAUV01000001">
    <property type="protein sequence ID" value="TLD72637.1"/>
    <property type="molecule type" value="Genomic_DNA"/>
</dbReference>
<feature type="region of interest" description="Disordered" evidence="1">
    <location>
        <begin position="145"/>
        <end position="188"/>
    </location>
</feature>
<organism evidence="3 4">
    <name type="scientific">Phragmitibacter flavus</name>
    <dbReference type="NCBI Taxonomy" id="2576071"/>
    <lineage>
        <taxon>Bacteria</taxon>
        <taxon>Pseudomonadati</taxon>
        <taxon>Verrucomicrobiota</taxon>
        <taxon>Verrucomicrobiia</taxon>
        <taxon>Verrucomicrobiales</taxon>
        <taxon>Verrucomicrobiaceae</taxon>
        <taxon>Phragmitibacter</taxon>
    </lineage>
</organism>
<dbReference type="AlphaFoldDB" id="A0A5R8KK58"/>
<proteinExistence type="predicted"/>
<evidence type="ECO:0008006" key="5">
    <source>
        <dbReference type="Google" id="ProtNLM"/>
    </source>
</evidence>
<feature type="compositionally biased region" description="Basic and acidic residues" evidence="1">
    <location>
        <begin position="175"/>
        <end position="188"/>
    </location>
</feature>
<accession>A0A5R8KK58</accession>
<dbReference type="Proteomes" id="UP000306196">
    <property type="component" value="Unassembled WGS sequence"/>
</dbReference>
<sequence length="188" mass="19864">MKNINHYLGGSLAATLLLAASPHAPAQSVVTEQQQVVTETAATGQTQATVTRGSITQYTPASKTVVVTTKTDPNPVSYSVTEKTIVVDQTGRPMMIDAIQAGVPAEVHYTTMGDQIVASRIVVQTTATTAAPAPAPVPVPAVPVPAVEREKTTTTTTRQMTEEEQEAAAEAAEIEAERREELREAAEQ</sequence>
<dbReference type="RefSeq" id="WP_138084260.1">
    <property type="nucleotide sequence ID" value="NZ_VAUV01000001.1"/>
</dbReference>
<keyword evidence="2" id="KW-0732">Signal</keyword>
<evidence type="ECO:0000313" key="4">
    <source>
        <dbReference type="Proteomes" id="UP000306196"/>
    </source>
</evidence>
<feature type="signal peptide" evidence="2">
    <location>
        <begin position="1"/>
        <end position="26"/>
    </location>
</feature>
<feature type="chain" id="PRO_5024375997" description="DUF5666 domain-containing protein" evidence="2">
    <location>
        <begin position="27"/>
        <end position="188"/>
    </location>
</feature>
<evidence type="ECO:0000256" key="2">
    <source>
        <dbReference type="SAM" id="SignalP"/>
    </source>
</evidence>
<keyword evidence="4" id="KW-1185">Reference proteome</keyword>
<evidence type="ECO:0000313" key="3">
    <source>
        <dbReference type="EMBL" id="TLD72637.1"/>
    </source>
</evidence>
<comment type="caution">
    <text evidence="3">The sequence shown here is derived from an EMBL/GenBank/DDBJ whole genome shotgun (WGS) entry which is preliminary data.</text>
</comment>
<evidence type="ECO:0000256" key="1">
    <source>
        <dbReference type="SAM" id="MobiDB-lite"/>
    </source>
</evidence>
<gene>
    <name evidence="3" type="ORF">FEM03_00745</name>
</gene>